<dbReference type="GO" id="GO:0004518">
    <property type="term" value="F:nuclease activity"/>
    <property type="evidence" value="ECO:0007669"/>
    <property type="project" value="UniProtKB-KW"/>
</dbReference>
<dbReference type="Gene3D" id="3.40.50.300">
    <property type="entry name" value="P-loop containing nucleotide triphosphate hydrolases"/>
    <property type="match status" value="2"/>
</dbReference>
<keyword evidence="5" id="KW-0227">DNA damage</keyword>
<protein>
    <recommendedName>
        <fullName evidence="12">UvrABC system protein A</fullName>
    </recommendedName>
    <alternativeName>
        <fullName evidence="13">Excinuclease ABC subunit A</fullName>
    </alternativeName>
</protein>
<organism evidence="14">
    <name type="scientific">Streptomyces sp. SID12501</name>
    <dbReference type="NCBI Taxonomy" id="2706042"/>
    <lineage>
        <taxon>Bacteria</taxon>
        <taxon>Bacillati</taxon>
        <taxon>Actinomycetota</taxon>
        <taxon>Actinomycetes</taxon>
        <taxon>Kitasatosporales</taxon>
        <taxon>Streptomycetaceae</taxon>
        <taxon>Streptomyces</taxon>
    </lineage>
</organism>
<keyword evidence="4" id="KW-0547">Nucleotide-binding</keyword>
<keyword evidence="2" id="KW-0963">Cytoplasm</keyword>
<evidence type="ECO:0000256" key="6">
    <source>
        <dbReference type="ARBA" id="ARBA00022769"/>
    </source>
</evidence>
<dbReference type="PANTHER" id="PTHR43152:SF2">
    <property type="entry name" value="DRUG RESISTANCE ABC TRANSPORTER"/>
    <property type="match status" value="1"/>
</dbReference>
<dbReference type="SUPFAM" id="SSF52540">
    <property type="entry name" value="P-loop containing nucleoside triphosphate hydrolases"/>
    <property type="match status" value="1"/>
</dbReference>
<reference evidence="14" key="1">
    <citation type="submission" date="2020-01" db="EMBL/GenBank/DDBJ databases">
        <title>Insect and environment-associated Actinomycetes.</title>
        <authorList>
            <person name="Currrie C."/>
            <person name="Chevrette M."/>
            <person name="Carlson C."/>
            <person name="Stubbendieck R."/>
            <person name="Wendt-Pienkowski E."/>
        </authorList>
    </citation>
    <scope>NUCLEOTIDE SEQUENCE</scope>
    <source>
        <strain evidence="14">SID12501</strain>
    </source>
</reference>
<dbReference type="AlphaFoldDB" id="A0A6B3CAW7"/>
<evidence type="ECO:0000256" key="5">
    <source>
        <dbReference type="ARBA" id="ARBA00022763"/>
    </source>
</evidence>
<keyword evidence="3" id="KW-0677">Repeat</keyword>
<keyword evidence="8" id="KW-0267">Excision nuclease</keyword>
<dbReference type="PANTHER" id="PTHR43152">
    <property type="entry name" value="UVRABC SYSTEM PROTEIN A"/>
    <property type="match status" value="1"/>
</dbReference>
<keyword evidence="7" id="KW-0067">ATP-binding</keyword>
<feature type="non-terminal residue" evidence="14">
    <location>
        <position position="131"/>
    </location>
</feature>
<dbReference type="GO" id="GO:0006281">
    <property type="term" value="P:DNA repair"/>
    <property type="evidence" value="ECO:0007669"/>
    <property type="project" value="UniProtKB-KW"/>
</dbReference>
<name>A0A6B3CAW7_9ACTN</name>
<evidence type="ECO:0000256" key="8">
    <source>
        <dbReference type="ARBA" id="ARBA00022881"/>
    </source>
</evidence>
<gene>
    <name evidence="14" type="ORF">G3I71_49525</name>
</gene>
<dbReference type="EMBL" id="JAAGLU010000997">
    <property type="protein sequence ID" value="NEC93596.1"/>
    <property type="molecule type" value="Genomic_DNA"/>
</dbReference>
<dbReference type="InterPro" id="IPR027417">
    <property type="entry name" value="P-loop_NTPase"/>
</dbReference>
<evidence type="ECO:0000256" key="13">
    <source>
        <dbReference type="ARBA" id="ARBA00042156"/>
    </source>
</evidence>
<evidence type="ECO:0000256" key="12">
    <source>
        <dbReference type="ARBA" id="ARBA00039316"/>
    </source>
</evidence>
<keyword evidence="6" id="KW-0228">DNA excision</keyword>
<accession>A0A6B3CAW7</accession>
<sequence length="131" mass="13532">EHKPETIGIADHVVDLGPGAGTAGGRVVYEGSVEGLRTADTLTGRHLGYRATLKPEVRTPTGALEIRGASTHNLRDVDVDVPTGVLVVVTGVAGSGKSSLIHGALAKREGVVTIDQTAIRGSRRSNPATYT</sequence>
<evidence type="ECO:0000256" key="9">
    <source>
        <dbReference type="ARBA" id="ARBA00023125"/>
    </source>
</evidence>
<dbReference type="GO" id="GO:0005737">
    <property type="term" value="C:cytoplasm"/>
    <property type="evidence" value="ECO:0007669"/>
    <property type="project" value="UniProtKB-SubCell"/>
</dbReference>
<evidence type="ECO:0000256" key="2">
    <source>
        <dbReference type="ARBA" id="ARBA00022490"/>
    </source>
</evidence>
<proteinExistence type="inferred from homology"/>
<dbReference type="GO" id="GO:0003677">
    <property type="term" value="F:DNA binding"/>
    <property type="evidence" value="ECO:0007669"/>
    <property type="project" value="UniProtKB-KW"/>
</dbReference>
<comment type="subcellular location">
    <subcellularLocation>
        <location evidence="1">Cytoplasm</location>
    </subcellularLocation>
</comment>
<dbReference type="GO" id="GO:0005524">
    <property type="term" value="F:ATP binding"/>
    <property type="evidence" value="ECO:0007669"/>
    <property type="project" value="UniProtKB-KW"/>
</dbReference>
<evidence type="ECO:0000256" key="3">
    <source>
        <dbReference type="ARBA" id="ARBA00022737"/>
    </source>
</evidence>
<evidence type="ECO:0000256" key="10">
    <source>
        <dbReference type="ARBA" id="ARBA00023204"/>
    </source>
</evidence>
<evidence type="ECO:0000256" key="1">
    <source>
        <dbReference type="ARBA" id="ARBA00004496"/>
    </source>
</evidence>
<keyword evidence="9" id="KW-0238">DNA-binding</keyword>
<comment type="similarity">
    <text evidence="11">Belongs to the ABC transporter superfamily. UvrA family.</text>
</comment>
<keyword evidence="10" id="KW-0234">DNA repair</keyword>
<evidence type="ECO:0000256" key="11">
    <source>
        <dbReference type="ARBA" id="ARBA00038000"/>
    </source>
</evidence>
<comment type="caution">
    <text evidence="14">The sequence shown here is derived from an EMBL/GenBank/DDBJ whole genome shotgun (WGS) entry which is preliminary data.</text>
</comment>
<feature type="non-terminal residue" evidence="14">
    <location>
        <position position="1"/>
    </location>
</feature>
<evidence type="ECO:0000313" key="14">
    <source>
        <dbReference type="EMBL" id="NEC93596.1"/>
    </source>
</evidence>
<evidence type="ECO:0000256" key="4">
    <source>
        <dbReference type="ARBA" id="ARBA00022741"/>
    </source>
</evidence>
<evidence type="ECO:0000256" key="7">
    <source>
        <dbReference type="ARBA" id="ARBA00022840"/>
    </source>
</evidence>